<reference evidence="4" key="1">
    <citation type="journal article" date="2017" name="Mycologia">
        <title>Fusarium algeriense, sp. nov., a novel toxigenic crown rot pathogen of durum wheat from Algeria is nested in the Fusarium burgessii species complex.</title>
        <authorList>
            <person name="Laraba I."/>
            <person name="Keddad A."/>
            <person name="Boureghda H."/>
            <person name="Abdallah N."/>
            <person name="Vaughan M.M."/>
            <person name="Proctor R.H."/>
            <person name="Busman M."/>
            <person name="O'Donnell K."/>
        </authorList>
    </citation>
    <scope>NUCLEOTIDE SEQUENCE</scope>
    <source>
        <strain evidence="4">NRRL 25174</strain>
    </source>
</reference>
<dbReference type="Pfam" id="PF03881">
    <property type="entry name" value="Fructosamin_kin"/>
    <property type="match status" value="1"/>
</dbReference>
<evidence type="ECO:0000313" key="4">
    <source>
        <dbReference type="EMBL" id="KAF4343917.1"/>
    </source>
</evidence>
<dbReference type="GO" id="GO:0006139">
    <property type="term" value="P:nucleobase-containing compound metabolic process"/>
    <property type="evidence" value="ECO:0007669"/>
    <property type="project" value="UniProtKB-ARBA"/>
</dbReference>
<evidence type="ECO:0000256" key="2">
    <source>
        <dbReference type="ARBA" id="ARBA00048655"/>
    </source>
</evidence>
<protein>
    <recommendedName>
        <fullName evidence="1">protein-ribulosamine 3-kinase</fullName>
        <ecNumber evidence="1">2.7.1.172</ecNumber>
    </recommendedName>
</protein>
<dbReference type="InterPro" id="IPR016193">
    <property type="entry name" value="Cytidine_deaminase-like"/>
</dbReference>
<sequence length="337" mass="37414">MEFAISQAKKSPPAANKFCVGAVLVDADKGKVLSTGYSLGYPRDYKGDPGTTHIEQCCFLEIADEHNLPEERIHQVLPENTALYTTMEPCNERLSGNMTCVTRILRLKRAIRTVYVGIREPGTIIANNNGQERLEANGVKVVQAFSAQNEKETHDTNGYEFGAGNTNIDPAVLRGPLLAALSRQYQIRTSSSASFEKWRMACLSLTKFASLLSEMHQKSVSPTGKFGFHITTYAGNLPQYVAWEDGWETFFAKSMRQALDLEIKAKGASDEMEVLSEALFEKVIPRLLRPLESDGRSVKPSLVHGDLWYANAGIDVETDQPLVFDACCFFAHNECTF</sequence>
<dbReference type="PANTHER" id="PTHR12149">
    <property type="entry name" value="FRUCTOSAMINE 3 KINASE-RELATED PROTEIN"/>
    <property type="match status" value="1"/>
</dbReference>
<dbReference type="EC" id="2.7.1.172" evidence="1"/>
<dbReference type="OrthoDB" id="252265at2759"/>
<feature type="domain" description="CMP/dCMP-type deaminase" evidence="3">
    <location>
        <begin position="1"/>
        <end position="132"/>
    </location>
</feature>
<gene>
    <name evidence="4" type="ORF">FBEOM_2152</name>
</gene>
<reference evidence="4" key="2">
    <citation type="submission" date="2020-02" db="EMBL/GenBank/DDBJ databases">
        <title>Identification and distribution of gene clusters putatively required for synthesis of sphingolipid metabolism inhibitors in phylogenetically diverse species of the filamentous fungus Fusarium.</title>
        <authorList>
            <person name="Kim H.-S."/>
            <person name="Busman M."/>
            <person name="Brown D.W."/>
            <person name="Divon H."/>
            <person name="Uhlig S."/>
            <person name="Proctor R.H."/>
        </authorList>
    </citation>
    <scope>NUCLEOTIDE SEQUENCE</scope>
    <source>
        <strain evidence="4">NRRL 25174</strain>
    </source>
</reference>
<dbReference type="InterPro" id="IPR011009">
    <property type="entry name" value="Kinase-like_dom_sf"/>
</dbReference>
<proteinExistence type="predicted"/>
<evidence type="ECO:0000259" key="3">
    <source>
        <dbReference type="PROSITE" id="PS51747"/>
    </source>
</evidence>
<organism evidence="4 5">
    <name type="scientific">Fusarium beomiforme</name>
    <dbReference type="NCBI Taxonomy" id="44412"/>
    <lineage>
        <taxon>Eukaryota</taxon>
        <taxon>Fungi</taxon>
        <taxon>Dikarya</taxon>
        <taxon>Ascomycota</taxon>
        <taxon>Pezizomycotina</taxon>
        <taxon>Sordariomycetes</taxon>
        <taxon>Hypocreomycetidae</taxon>
        <taxon>Hypocreales</taxon>
        <taxon>Nectriaceae</taxon>
        <taxon>Fusarium</taxon>
        <taxon>Fusarium burgessii species complex</taxon>
    </lineage>
</organism>
<dbReference type="PROSITE" id="PS51747">
    <property type="entry name" value="CYT_DCMP_DEAMINASES_2"/>
    <property type="match status" value="1"/>
</dbReference>
<comment type="caution">
    <text evidence="4">The sequence shown here is derived from an EMBL/GenBank/DDBJ whole genome shotgun (WGS) entry which is preliminary data.</text>
</comment>
<dbReference type="InterPro" id="IPR016477">
    <property type="entry name" value="Fructo-/Ketosamine-3-kinase"/>
</dbReference>
<dbReference type="GO" id="GO:0102193">
    <property type="term" value="F:protein-ribulosamine 3-kinase activity"/>
    <property type="evidence" value="ECO:0007669"/>
    <property type="project" value="UniProtKB-EC"/>
</dbReference>
<dbReference type="Gene3D" id="3.40.140.10">
    <property type="entry name" value="Cytidine Deaminase, domain 2"/>
    <property type="match status" value="1"/>
</dbReference>
<dbReference type="SUPFAM" id="SSF53927">
    <property type="entry name" value="Cytidine deaminase-like"/>
    <property type="match status" value="1"/>
</dbReference>
<dbReference type="Pfam" id="PF18785">
    <property type="entry name" value="Inv-AAD"/>
    <property type="match status" value="1"/>
</dbReference>
<evidence type="ECO:0000313" key="5">
    <source>
        <dbReference type="Proteomes" id="UP000730481"/>
    </source>
</evidence>
<dbReference type="InterPro" id="IPR002125">
    <property type="entry name" value="CMP_dCMP_dom"/>
</dbReference>
<dbReference type="SUPFAM" id="SSF56112">
    <property type="entry name" value="Protein kinase-like (PK-like)"/>
    <property type="match status" value="1"/>
</dbReference>
<name>A0A9P5E099_9HYPO</name>
<dbReference type="AlphaFoldDB" id="A0A9P5E099"/>
<dbReference type="Proteomes" id="UP000730481">
    <property type="component" value="Unassembled WGS sequence"/>
</dbReference>
<comment type="catalytic activity">
    <reaction evidence="2">
        <text>N(6)-D-ribulosyl-L-lysyl-[protein] + ATP = N(6)-(3-O-phospho-D-ribulosyl)-L-lysyl-[protein] + ADP + H(+)</text>
        <dbReference type="Rhea" id="RHEA:48432"/>
        <dbReference type="Rhea" id="RHEA-COMP:12103"/>
        <dbReference type="Rhea" id="RHEA-COMP:12104"/>
        <dbReference type="ChEBI" id="CHEBI:15378"/>
        <dbReference type="ChEBI" id="CHEBI:30616"/>
        <dbReference type="ChEBI" id="CHEBI:90418"/>
        <dbReference type="ChEBI" id="CHEBI:90420"/>
        <dbReference type="ChEBI" id="CHEBI:456216"/>
        <dbReference type="EC" id="2.7.1.172"/>
    </reaction>
    <physiologicalReaction direction="left-to-right" evidence="2">
        <dbReference type="Rhea" id="RHEA:48433"/>
    </physiologicalReaction>
</comment>
<evidence type="ECO:0000256" key="1">
    <source>
        <dbReference type="ARBA" id="ARBA00011961"/>
    </source>
</evidence>
<keyword evidence="5" id="KW-1185">Reference proteome</keyword>
<dbReference type="EMBL" id="PVQB02000073">
    <property type="protein sequence ID" value="KAF4343917.1"/>
    <property type="molecule type" value="Genomic_DNA"/>
</dbReference>
<dbReference type="Gene3D" id="3.90.1200.10">
    <property type="match status" value="1"/>
</dbReference>
<accession>A0A9P5E099</accession>
<dbReference type="PANTHER" id="PTHR12149:SF8">
    <property type="entry name" value="PROTEIN-RIBULOSAMINE 3-KINASE"/>
    <property type="match status" value="1"/>
</dbReference>